<dbReference type="RefSeq" id="WP_092657490.1">
    <property type="nucleotide sequence ID" value="NZ_FOCX01000002.1"/>
</dbReference>
<keyword evidence="3" id="KW-1185">Reference proteome</keyword>
<keyword evidence="1" id="KW-0472">Membrane</keyword>
<feature type="transmembrane region" description="Helical" evidence="1">
    <location>
        <begin position="7"/>
        <end position="32"/>
    </location>
</feature>
<proteinExistence type="predicted"/>
<gene>
    <name evidence="2" type="ORF">SAMN05216388_1002193</name>
</gene>
<dbReference type="AlphaFoldDB" id="A0A1H8F4P8"/>
<keyword evidence="1" id="KW-0812">Transmembrane</keyword>
<name>A0A1H8F4P8_9EURY</name>
<keyword evidence="1" id="KW-1133">Transmembrane helix</keyword>
<accession>A0A1H8F4P8</accession>
<feature type="transmembrane region" description="Helical" evidence="1">
    <location>
        <begin position="44"/>
        <end position="64"/>
    </location>
</feature>
<organism evidence="2 3">
    <name type="scientific">Halorientalis persicus</name>
    <dbReference type="NCBI Taxonomy" id="1367881"/>
    <lineage>
        <taxon>Archaea</taxon>
        <taxon>Methanobacteriati</taxon>
        <taxon>Methanobacteriota</taxon>
        <taxon>Stenosarchaea group</taxon>
        <taxon>Halobacteria</taxon>
        <taxon>Halobacteriales</taxon>
        <taxon>Haloarculaceae</taxon>
        <taxon>Halorientalis</taxon>
    </lineage>
</organism>
<reference evidence="3" key="1">
    <citation type="submission" date="2016-10" db="EMBL/GenBank/DDBJ databases">
        <authorList>
            <person name="Varghese N."/>
            <person name="Submissions S."/>
        </authorList>
    </citation>
    <scope>NUCLEOTIDE SEQUENCE [LARGE SCALE GENOMIC DNA]</scope>
    <source>
        <strain evidence="3">IBRC-M 10043</strain>
    </source>
</reference>
<dbReference type="EMBL" id="FOCX01000002">
    <property type="protein sequence ID" value="SEN26665.1"/>
    <property type="molecule type" value="Genomic_DNA"/>
</dbReference>
<evidence type="ECO:0000313" key="3">
    <source>
        <dbReference type="Proteomes" id="UP000198775"/>
    </source>
</evidence>
<protein>
    <submittedName>
        <fullName evidence="2">Uncharacterized protein</fullName>
    </submittedName>
</protein>
<sequence>MPFGKPVGYALLGLVDALVPTAVAVAVVFQLWSWVTGYPRLELVLAVAGLGLAAGFVLGALAAVRGGEPFPVTRAAVALWKRYLWYI</sequence>
<dbReference type="Proteomes" id="UP000198775">
    <property type="component" value="Unassembled WGS sequence"/>
</dbReference>
<evidence type="ECO:0000313" key="2">
    <source>
        <dbReference type="EMBL" id="SEN26665.1"/>
    </source>
</evidence>
<evidence type="ECO:0000256" key="1">
    <source>
        <dbReference type="SAM" id="Phobius"/>
    </source>
</evidence>